<keyword evidence="2" id="KW-0233">DNA recombination</keyword>
<sequence>VTVNLNYGVNMSTKCVSYYRTSSSTNTGEEKDSLKRQKYVVHRFCNNNGYKIEDEFYETLRGDGDILSRPKFVEMLDFCERNDIKTIVFENTTRFSRDLICSETGYVYLKGLGYSLISSESPESFVDDSPTSVLIRRVLGCLSEFEKNSTVKKLKGSRIRKRPLMKDKGIITRNGDGKVEGRKSHLEKNPELEGLLKKYRKTMTYVGISSVLMSEHGLKVSKSSVPNLLKEIDFK</sequence>
<feature type="non-terminal residue" evidence="4">
    <location>
        <position position="1"/>
    </location>
</feature>
<dbReference type="GO" id="GO:0003677">
    <property type="term" value="F:DNA binding"/>
    <property type="evidence" value="ECO:0007669"/>
    <property type="project" value="UniProtKB-KW"/>
</dbReference>
<dbReference type="InterPro" id="IPR036162">
    <property type="entry name" value="Resolvase-like_N_sf"/>
</dbReference>
<dbReference type="InterPro" id="IPR050639">
    <property type="entry name" value="SSR_resolvase"/>
</dbReference>
<protein>
    <recommendedName>
        <fullName evidence="3">Resolvase/invertase-type recombinase catalytic domain-containing protein</fullName>
    </recommendedName>
</protein>
<dbReference type="InterPro" id="IPR006119">
    <property type="entry name" value="Resolv_N"/>
</dbReference>
<proteinExistence type="predicted"/>
<accession>A0A382Y7M2</accession>
<evidence type="ECO:0000259" key="3">
    <source>
        <dbReference type="SMART" id="SM00857"/>
    </source>
</evidence>
<evidence type="ECO:0000256" key="1">
    <source>
        <dbReference type="ARBA" id="ARBA00023125"/>
    </source>
</evidence>
<dbReference type="SMART" id="SM00857">
    <property type="entry name" value="Resolvase"/>
    <property type="match status" value="1"/>
</dbReference>
<dbReference type="Pfam" id="PF00239">
    <property type="entry name" value="Resolvase"/>
    <property type="match status" value="1"/>
</dbReference>
<feature type="non-terminal residue" evidence="4">
    <location>
        <position position="235"/>
    </location>
</feature>
<dbReference type="AlphaFoldDB" id="A0A382Y7M2"/>
<feature type="domain" description="Resolvase/invertase-type recombinase catalytic" evidence="3">
    <location>
        <begin position="15"/>
        <end position="158"/>
    </location>
</feature>
<dbReference type="GO" id="GO:0000150">
    <property type="term" value="F:DNA strand exchange activity"/>
    <property type="evidence" value="ECO:0007669"/>
    <property type="project" value="InterPro"/>
</dbReference>
<dbReference type="EMBL" id="UINC01173581">
    <property type="protein sequence ID" value="SVD79253.1"/>
    <property type="molecule type" value="Genomic_DNA"/>
</dbReference>
<dbReference type="CDD" id="cd00338">
    <property type="entry name" value="Ser_Recombinase"/>
    <property type="match status" value="1"/>
</dbReference>
<dbReference type="Gene3D" id="3.40.50.1390">
    <property type="entry name" value="Resolvase, N-terminal catalytic domain"/>
    <property type="match status" value="1"/>
</dbReference>
<gene>
    <name evidence="4" type="ORF">METZ01_LOCUS432107</name>
</gene>
<dbReference type="PANTHER" id="PTHR30461">
    <property type="entry name" value="DNA-INVERTASE FROM LAMBDOID PROPHAGE"/>
    <property type="match status" value="1"/>
</dbReference>
<reference evidence="4" key="1">
    <citation type="submission" date="2018-05" db="EMBL/GenBank/DDBJ databases">
        <authorList>
            <person name="Lanie J.A."/>
            <person name="Ng W.-L."/>
            <person name="Kazmierczak K.M."/>
            <person name="Andrzejewski T.M."/>
            <person name="Davidsen T.M."/>
            <person name="Wayne K.J."/>
            <person name="Tettelin H."/>
            <person name="Glass J.I."/>
            <person name="Rusch D."/>
            <person name="Podicherti R."/>
            <person name="Tsui H.-C.T."/>
            <person name="Winkler M.E."/>
        </authorList>
    </citation>
    <scope>NUCLEOTIDE SEQUENCE</scope>
</reference>
<keyword evidence="1" id="KW-0238">DNA-binding</keyword>
<evidence type="ECO:0000313" key="4">
    <source>
        <dbReference type="EMBL" id="SVD79253.1"/>
    </source>
</evidence>
<name>A0A382Y7M2_9ZZZZ</name>
<dbReference type="PANTHER" id="PTHR30461:SF2">
    <property type="entry name" value="SERINE RECOMBINASE PINE-RELATED"/>
    <property type="match status" value="1"/>
</dbReference>
<dbReference type="SUPFAM" id="SSF53041">
    <property type="entry name" value="Resolvase-like"/>
    <property type="match status" value="1"/>
</dbReference>
<organism evidence="4">
    <name type="scientific">marine metagenome</name>
    <dbReference type="NCBI Taxonomy" id="408172"/>
    <lineage>
        <taxon>unclassified sequences</taxon>
        <taxon>metagenomes</taxon>
        <taxon>ecological metagenomes</taxon>
    </lineage>
</organism>
<evidence type="ECO:0000256" key="2">
    <source>
        <dbReference type="ARBA" id="ARBA00023172"/>
    </source>
</evidence>